<gene>
    <name evidence="5" type="primary">RSU1</name>
    <name evidence="5" type="ORF">DERF_000472</name>
    <name evidence="4" type="ORF">HUG17_8275</name>
</gene>
<dbReference type="PANTHER" id="PTHR48051">
    <property type="match status" value="1"/>
</dbReference>
<dbReference type="PANTHER" id="PTHR48051:SF45">
    <property type="entry name" value="LEUCINE-RICH REPEAT PROTEIN SHOC-2-LIKE"/>
    <property type="match status" value="1"/>
</dbReference>
<keyword evidence="2" id="KW-0677">Repeat</keyword>
<feature type="domain" description="Disease resistance R13L4/SHOC-2-like LRR" evidence="3">
    <location>
        <begin position="41"/>
        <end position="152"/>
    </location>
</feature>
<dbReference type="EMBL" id="SDOV01000005">
    <property type="protein sequence ID" value="KAH7640806.1"/>
    <property type="molecule type" value="Genomic_DNA"/>
</dbReference>
<dbReference type="OrthoDB" id="676979at2759"/>
<dbReference type="Pfam" id="PF00560">
    <property type="entry name" value="LRR_1"/>
    <property type="match status" value="1"/>
</dbReference>
<dbReference type="Gene3D" id="3.80.10.10">
    <property type="entry name" value="Ribonuclease Inhibitor"/>
    <property type="match status" value="2"/>
</dbReference>
<dbReference type="AlphaFoldDB" id="A0A922L8B9"/>
<evidence type="ECO:0000313" key="6">
    <source>
        <dbReference type="Proteomes" id="UP000790347"/>
    </source>
</evidence>
<evidence type="ECO:0000313" key="5">
    <source>
        <dbReference type="EMBL" id="KAH9526374.1"/>
    </source>
</evidence>
<comment type="caution">
    <text evidence="5">The sequence shown here is derived from an EMBL/GenBank/DDBJ whole genome shotgun (WGS) entry which is preliminary data.</text>
</comment>
<dbReference type="InterPro" id="IPR050216">
    <property type="entry name" value="LRR_domain-containing"/>
</dbReference>
<dbReference type="SUPFAM" id="SSF52058">
    <property type="entry name" value="L domain-like"/>
    <property type="match status" value="1"/>
</dbReference>
<dbReference type="InterPro" id="IPR055414">
    <property type="entry name" value="LRR_R13L4/SHOC2-like"/>
</dbReference>
<proteinExistence type="predicted"/>
<evidence type="ECO:0000256" key="1">
    <source>
        <dbReference type="ARBA" id="ARBA00022614"/>
    </source>
</evidence>
<dbReference type="InterPro" id="IPR001611">
    <property type="entry name" value="Leu-rich_rpt"/>
</dbReference>
<dbReference type="InterPro" id="IPR032675">
    <property type="entry name" value="LRR_dom_sf"/>
</dbReference>
<reference evidence="4" key="2">
    <citation type="submission" date="2020-06" db="EMBL/GenBank/DDBJ databases">
        <authorList>
            <person name="Ji K."/>
            <person name="Li J."/>
        </authorList>
    </citation>
    <scope>NUCLEOTIDE SEQUENCE</scope>
    <source>
        <strain evidence="4">JKM2019</strain>
        <tissue evidence="4">Whole body</tissue>
    </source>
</reference>
<dbReference type="FunFam" id="3.80.10.10:FF:000034">
    <property type="entry name" value="Ras suppressor protein 1"/>
    <property type="match status" value="1"/>
</dbReference>
<dbReference type="SMART" id="SM00369">
    <property type="entry name" value="LRR_TYP"/>
    <property type="match status" value="6"/>
</dbReference>
<accession>A0A922L8B9</accession>
<dbReference type="GO" id="GO:0005737">
    <property type="term" value="C:cytoplasm"/>
    <property type="evidence" value="ECO:0007669"/>
    <property type="project" value="TreeGrafter"/>
</dbReference>
<sequence length="285" mass="33159">MTLGKSGCLHPCHGKNDKIIVKRLDDTHEELHMPDKGIESLQKMPYVFNLVNLRSITLSHNKLRVLSPEIDKLYNLENLNLFNNYISELPVTICNLDKLKCLNVGMNNLHTLPNGFERLHQLEVLDLSYNFLTEHSFTAEFFTLENLRALYLSDNDIEILPTEIGNLKSLQILAIRDNHLISLPEELILLQRLRELLIQNNRIKMLPPELGNMDFNSPRSIIRMEGNPFESDLSDQLKLGVSHVLDYIRSDIYRSRYSRYTMDPGPPQPKNEERYQRKLLRLKGK</sequence>
<dbReference type="Pfam" id="PF23598">
    <property type="entry name" value="LRR_14"/>
    <property type="match status" value="1"/>
</dbReference>
<name>A0A922L8B9_DERFA</name>
<dbReference type="Proteomes" id="UP000790347">
    <property type="component" value="Unassembled WGS sequence"/>
</dbReference>
<evidence type="ECO:0000259" key="3">
    <source>
        <dbReference type="Pfam" id="PF23598"/>
    </source>
</evidence>
<evidence type="ECO:0000313" key="4">
    <source>
        <dbReference type="EMBL" id="KAH7640806.1"/>
    </source>
</evidence>
<keyword evidence="1" id="KW-0433">Leucine-rich repeat</keyword>
<evidence type="ECO:0000256" key="2">
    <source>
        <dbReference type="ARBA" id="ARBA00022737"/>
    </source>
</evidence>
<dbReference type="PROSITE" id="PS51450">
    <property type="entry name" value="LRR"/>
    <property type="match status" value="2"/>
</dbReference>
<reference evidence="5" key="1">
    <citation type="submission" date="2013-05" db="EMBL/GenBank/DDBJ databases">
        <authorList>
            <person name="Yim A.K.Y."/>
            <person name="Chan T.F."/>
            <person name="Ji K.M."/>
            <person name="Liu X.Y."/>
            <person name="Zhou J.W."/>
            <person name="Li R.Q."/>
            <person name="Yang K.Y."/>
            <person name="Li J."/>
            <person name="Li M."/>
            <person name="Law P.T.W."/>
            <person name="Wu Y.L."/>
            <person name="Cai Z.L."/>
            <person name="Qin H."/>
            <person name="Bao Y."/>
            <person name="Leung R.K.K."/>
            <person name="Ng P.K.S."/>
            <person name="Zou J."/>
            <person name="Zhong X.J."/>
            <person name="Ran P.X."/>
            <person name="Zhong N.S."/>
            <person name="Liu Z.G."/>
            <person name="Tsui S.K.W."/>
        </authorList>
    </citation>
    <scope>NUCLEOTIDE SEQUENCE</scope>
    <source>
        <strain evidence="5">Derf</strain>
        <tissue evidence="5">Whole organism</tissue>
    </source>
</reference>
<reference evidence="4" key="3">
    <citation type="journal article" date="2021" name="World Allergy Organ. J.">
        <title>Chromosome-level assembly of Dermatophagoides farinae genome and transcriptome reveals two novel allergens Der f 37 and Der f 39.</title>
        <authorList>
            <person name="Chen J."/>
            <person name="Cai Z."/>
            <person name="Fan D."/>
            <person name="Hu J."/>
            <person name="Hou Y."/>
            <person name="He Y."/>
            <person name="Zhang Z."/>
            <person name="Zhao Z."/>
            <person name="Gao P."/>
            <person name="Hu W."/>
            <person name="Sun J."/>
            <person name="Li J."/>
            <person name="Ji K."/>
        </authorList>
    </citation>
    <scope>NUCLEOTIDE SEQUENCE</scope>
    <source>
        <strain evidence="4">JKM2019</strain>
    </source>
</reference>
<keyword evidence="6" id="KW-1185">Reference proteome</keyword>
<dbReference type="Proteomes" id="UP000828236">
    <property type="component" value="Unassembled WGS sequence"/>
</dbReference>
<organism evidence="5 6">
    <name type="scientific">Dermatophagoides farinae</name>
    <name type="common">American house dust mite</name>
    <dbReference type="NCBI Taxonomy" id="6954"/>
    <lineage>
        <taxon>Eukaryota</taxon>
        <taxon>Metazoa</taxon>
        <taxon>Ecdysozoa</taxon>
        <taxon>Arthropoda</taxon>
        <taxon>Chelicerata</taxon>
        <taxon>Arachnida</taxon>
        <taxon>Acari</taxon>
        <taxon>Acariformes</taxon>
        <taxon>Sarcoptiformes</taxon>
        <taxon>Astigmata</taxon>
        <taxon>Psoroptidia</taxon>
        <taxon>Analgoidea</taxon>
        <taxon>Pyroglyphidae</taxon>
        <taxon>Dermatophagoidinae</taxon>
        <taxon>Dermatophagoides</taxon>
    </lineage>
</organism>
<protein>
    <submittedName>
        <fullName evidence="4 5">Ras suppressor protein 1</fullName>
    </submittedName>
</protein>
<reference evidence="5" key="4">
    <citation type="journal article" date="2022" name="Res Sq">
        <title>Comparative Genomics Reveals Insights into the Divergent Evolution of Astigmatic Mites and Household Pest Adaptations.</title>
        <authorList>
            <person name="Xiong Q."/>
            <person name="Wan A.T.-Y."/>
            <person name="Liu X.-Y."/>
            <person name="Fung C.S.-H."/>
            <person name="Xiao X."/>
            <person name="Malainual N."/>
            <person name="Hou J."/>
            <person name="Wang L."/>
            <person name="Wang M."/>
            <person name="Yang K."/>
            <person name="Cui Y."/>
            <person name="Leung E."/>
            <person name="Nong W."/>
            <person name="Shin S.-K."/>
            <person name="Au S."/>
            <person name="Jeong K.Y."/>
            <person name="Chew F.T."/>
            <person name="Hui J."/>
            <person name="Leung T.F."/>
            <person name="Tungtrongchitr A."/>
            <person name="Zhong N."/>
            <person name="Liu Z."/>
            <person name="Tsui S."/>
        </authorList>
    </citation>
    <scope>NUCLEOTIDE SEQUENCE</scope>
    <source>
        <strain evidence="5">Derf</strain>
        <tissue evidence="5">Whole organism</tissue>
    </source>
</reference>
<dbReference type="InterPro" id="IPR003591">
    <property type="entry name" value="Leu-rich_rpt_typical-subtyp"/>
</dbReference>
<dbReference type="EMBL" id="ASGP02000001">
    <property type="protein sequence ID" value="KAH9526374.1"/>
    <property type="molecule type" value="Genomic_DNA"/>
</dbReference>
<dbReference type="SMART" id="SM00364">
    <property type="entry name" value="LRR_BAC"/>
    <property type="match status" value="6"/>
</dbReference>